<feature type="transmembrane region" description="Helical" evidence="1">
    <location>
        <begin position="200"/>
        <end position="223"/>
    </location>
</feature>
<feature type="transmembrane region" description="Helical" evidence="1">
    <location>
        <begin position="261"/>
        <end position="283"/>
    </location>
</feature>
<keyword evidence="1" id="KW-0472">Membrane</keyword>
<dbReference type="RefSeq" id="WP_075050136.1">
    <property type="nucleotide sequence ID" value="NZ_CP006867.1"/>
</dbReference>
<keyword evidence="3" id="KW-1185">Reference proteome</keyword>
<organism evidence="2 3">
    <name type="scientific">Ignicoccus islandicus DSM 13165</name>
    <dbReference type="NCBI Taxonomy" id="940295"/>
    <lineage>
        <taxon>Archaea</taxon>
        <taxon>Thermoproteota</taxon>
        <taxon>Thermoprotei</taxon>
        <taxon>Desulfurococcales</taxon>
        <taxon>Desulfurococcaceae</taxon>
        <taxon>Ignicoccus</taxon>
    </lineage>
</organism>
<keyword evidence="1" id="KW-1133">Transmembrane helix</keyword>
<evidence type="ECO:0000313" key="3">
    <source>
        <dbReference type="Proteomes" id="UP000060778"/>
    </source>
</evidence>
<feature type="transmembrane region" description="Helical" evidence="1">
    <location>
        <begin position="235"/>
        <end position="255"/>
    </location>
</feature>
<dbReference type="STRING" id="940295.EYM_06230"/>
<evidence type="ECO:0000313" key="2">
    <source>
        <dbReference type="EMBL" id="ALU12666.1"/>
    </source>
</evidence>
<accession>A0A0U3DYL0</accession>
<protein>
    <submittedName>
        <fullName evidence="2">Uncharacterized protein</fullName>
    </submittedName>
</protein>
<sequence length="313" mass="34925">MTGFSKHRKKYTETYPSSCEPIGVGEGEYLVGLRELKECKEFRRFVGTKFSHFVLLKEPELQVPPFYASIISIVLYFYFSSSMAYAFSQNTNFNFVSALFWFVFGALTPLLVQSLCFLAFALLQRSPVSLTLLPVPSPIPALLPSFVPTKPLVNRRRASFISTASLIAGLLVALAILYSFREMEVVIRVPEVQNVKVAPLALSFFVTTPNPVAMGVLAYVISLPFQLIPYPFSPGWFVFGELPLSWISFVIPITIGLKDQLMATATFGYAISTFLSPLVIRPFQYVTDPFERPSRIAIAIATGLFVLTVPAIW</sequence>
<proteinExistence type="predicted"/>
<evidence type="ECO:0000256" key="1">
    <source>
        <dbReference type="SAM" id="Phobius"/>
    </source>
</evidence>
<feature type="transmembrane region" description="Helical" evidence="1">
    <location>
        <begin position="99"/>
        <end position="123"/>
    </location>
</feature>
<feature type="transmembrane region" description="Helical" evidence="1">
    <location>
        <begin position="66"/>
        <end position="87"/>
    </location>
</feature>
<name>A0A0U3DYL0_9CREN</name>
<keyword evidence="1" id="KW-0812">Transmembrane</keyword>
<feature type="transmembrane region" description="Helical" evidence="1">
    <location>
        <begin position="160"/>
        <end position="180"/>
    </location>
</feature>
<dbReference type="AlphaFoldDB" id="A0A0U3DYL0"/>
<dbReference type="Proteomes" id="UP000060778">
    <property type="component" value="Chromosome"/>
</dbReference>
<reference evidence="2 3" key="1">
    <citation type="submission" date="2013-11" db="EMBL/GenBank/DDBJ databases">
        <title>Comparative genomics of Ignicoccus.</title>
        <authorList>
            <person name="Podar M."/>
        </authorList>
    </citation>
    <scope>NUCLEOTIDE SEQUENCE [LARGE SCALE GENOMIC DNA]</scope>
    <source>
        <strain evidence="2 3">DSM 13165</strain>
    </source>
</reference>
<dbReference type="EMBL" id="CP006867">
    <property type="protein sequence ID" value="ALU12666.1"/>
    <property type="molecule type" value="Genomic_DNA"/>
</dbReference>
<gene>
    <name evidence="2" type="ORF">EYM_06230</name>
</gene>
<dbReference type="GeneID" id="30680622"/>
<dbReference type="KEGG" id="iis:EYM_06230"/>
<feature type="transmembrane region" description="Helical" evidence="1">
    <location>
        <begin position="295"/>
        <end position="312"/>
    </location>
</feature>